<name>A0ABY5L2E6_9CELL</name>
<protein>
    <recommendedName>
        <fullName evidence="4">Integral membrane protein</fullName>
    </recommendedName>
</protein>
<dbReference type="Proteomes" id="UP001316189">
    <property type="component" value="Chromosome"/>
</dbReference>
<feature type="transmembrane region" description="Helical" evidence="1">
    <location>
        <begin position="93"/>
        <end position="113"/>
    </location>
</feature>
<organism evidence="2 3">
    <name type="scientific">Cellulomonas chengniuliangii</name>
    <dbReference type="NCBI Taxonomy" id="2968084"/>
    <lineage>
        <taxon>Bacteria</taxon>
        <taxon>Bacillati</taxon>
        <taxon>Actinomycetota</taxon>
        <taxon>Actinomycetes</taxon>
        <taxon>Micrococcales</taxon>
        <taxon>Cellulomonadaceae</taxon>
        <taxon>Cellulomonas</taxon>
    </lineage>
</organism>
<reference evidence="2 3" key="1">
    <citation type="submission" date="2022-07" db="EMBL/GenBank/DDBJ databases">
        <title>Novel species in genus cellulomonas.</title>
        <authorList>
            <person name="Ye L."/>
        </authorList>
    </citation>
    <scope>NUCLEOTIDE SEQUENCE [LARGE SCALE GENOMIC DNA]</scope>
    <source>
        <strain evidence="3">zg-Y338</strain>
    </source>
</reference>
<feature type="transmembrane region" description="Helical" evidence="1">
    <location>
        <begin position="68"/>
        <end position="87"/>
    </location>
</feature>
<evidence type="ECO:0008006" key="4">
    <source>
        <dbReference type="Google" id="ProtNLM"/>
    </source>
</evidence>
<keyword evidence="1" id="KW-0472">Membrane</keyword>
<gene>
    <name evidence="2" type="ORF">NP064_06560</name>
</gene>
<keyword evidence="3" id="KW-1185">Reference proteome</keyword>
<feature type="transmembrane region" description="Helical" evidence="1">
    <location>
        <begin position="36"/>
        <end position="56"/>
    </location>
</feature>
<keyword evidence="1" id="KW-0812">Transmembrane</keyword>
<sequence>MVVPLVLLVIGTATALAGWAAWFVVRDRAVILRQLWGGAVVEVLMVLQAVVALVLVLNGSGSPEPGTFWGYVVVQLMILPFAAAWAFAERTRWSSVVLLVACLTVVFLEYRLLQIWMG</sequence>
<accession>A0ABY5L2E6</accession>
<keyword evidence="1" id="KW-1133">Transmembrane helix</keyword>
<dbReference type="EMBL" id="CP101988">
    <property type="protein sequence ID" value="UUI76544.1"/>
    <property type="molecule type" value="Genomic_DNA"/>
</dbReference>
<dbReference type="RefSeq" id="WP_227568826.1">
    <property type="nucleotide sequence ID" value="NZ_CP101988.1"/>
</dbReference>
<evidence type="ECO:0000256" key="1">
    <source>
        <dbReference type="SAM" id="Phobius"/>
    </source>
</evidence>
<evidence type="ECO:0000313" key="2">
    <source>
        <dbReference type="EMBL" id="UUI76544.1"/>
    </source>
</evidence>
<evidence type="ECO:0000313" key="3">
    <source>
        <dbReference type="Proteomes" id="UP001316189"/>
    </source>
</evidence>
<proteinExistence type="predicted"/>